<dbReference type="Pfam" id="PF03466">
    <property type="entry name" value="LysR_substrate"/>
    <property type="match status" value="1"/>
</dbReference>
<dbReference type="PANTHER" id="PTHR30537">
    <property type="entry name" value="HTH-TYPE TRANSCRIPTIONAL REGULATOR"/>
    <property type="match status" value="1"/>
</dbReference>
<dbReference type="InterPro" id="IPR005119">
    <property type="entry name" value="LysR_subst-bd"/>
</dbReference>
<keyword evidence="4" id="KW-0804">Transcription</keyword>
<dbReference type="Gene3D" id="3.40.190.290">
    <property type="match status" value="1"/>
</dbReference>
<dbReference type="AlphaFoldDB" id="A0A8J3APR9"/>
<dbReference type="FunFam" id="3.40.190.290:FF:000001">
    <property type="entry name" value="Transcriptional regulator, LysR family"/>
    <property type="match status" value="1"/>
</dbReference>
<keyword evidence="3" id="KW-0238">DNA-binding</keyword>
<dbReference type="EMBL" id="BMDI01000001">
    <property type="protein sequence ID" value="GGI17858.1"/>
    <property type="molecule type" value="Genomic_DNA"/>
</dbReference>
<dbReference type="SUPFAM" id="SSF53850">
    <property type="entry name" value="Periplasmic binding protein-like II"/>
    <property type="match status" value="1"/>
</dbReference>
<sequence>MDILTCMKTFVAVVESESFTAAGARLDISKAIASKYVGILEDHLGTRLLNRTTRRLSLTESGTAYYERCVQILADVNEAEQAAGQMTAIPRGTLKVAMPVSFGTICIAPLMSEYMRRYPEVKLDIALADRRVDLIEEGFDLAIRVGSLPESGLIARRLAVDRIVCCAAPAYLAARGTPVQPADLADHACLNYIYASGGDEWTFGKQRRQVSVLIDGPVRANNGDMLRLAALDGAGIIWQPYFIVGDDVKSGRLIELMTDFGGPELGIYALYPSRKHLSAKVRTFVDYLAERMS</sequence>
<dbReference type="FunFam" id="1.10.10.10:FF:000001">
    <property type="entry name" value="LysR family transcriptional regulator"/>
    <property type="match status" value="1"/>
</dbReference>
<dbReference type="CDD" id="cd08422">
    <property type="entry name" value="PBP2_CrgA_like"/>
    <property type="match status" value="1"/>
</dbReference>
<evidence type="ECO:0000256" key="2">
    <source>
        <dbReference type="ARBA" id="ARBA00023015"/>
    </source>
</evidence>
<evidence type="ECO:0000259" key="5">
    <source>
        <dbReference type="PROSITE" id="PS50931"/>
    </source>
</evidence>
<dbReference type="Pfam" id="PF00126">
    <property type="entry name" value="HTH_1"/>
    <property type="match status" value="1"/>
</dbReference>
<dbReference type="PANTHER" id="PTHR30537:SF5">
    <property type="entry name" value="HTH-TYPE TRANSCRIPTIONAL ACTIVATOR TTDR-RELATED"/>
    <property type="match status" value="1"/>
</dbReference>
<name>A0A8J3APR9_9BURK</name>
<dbReference type="GO" id="GO:0006351">
    <property type="term" value="P:DNA-templated transcription"/>
    <property type="evidence" value="ECO:0007669"/>
    <property type="project" value="TreeGrafter"/>
</dbReference>
<evidence type="ECO:0000256" key="4">
    <source>
        <dbReference type="ARBA" id="ARBA00023163"/>
    </source>
</evidence>
<dbReference type="PROSITE" id="PS50931">
    <property type="entry name" value="HTH_LYSR"/>
    <property type="match status" value="1"/>
</dbReference>
<dbReference type="GO" id="GO:0003700">
    <property type="term" value="F:DNA-binding transcription factor activity"/>
    <property type="evidence" value="ECO:0007669"/>
    <property type="project" value="InterPro"/>
</dbReference>
<comment type="similarity">
    <text evidence="1">Belongs to the LysR transcriptional regulatory family.</text>
</comment>
<dbReference type="Gene3D" id="1.10.10.10">
    <property type="entry name" value="Winged helix-like DNA-binding domain superfamily/Winged helix DNA-binding domain"/>
    <property type="match status" value="1"/>
</dbReference>
<protein>
    <submittedName>
        <fullName evidence="6">Transcriptional regulator</fullName>
    </submittedName>
</protein>
<keyword evidence="2" id="KW-0805">Transcription regulation</keyword>
<evidence type="ECO:0000313" key="7">
    <source>
        <dbReference type="Proteomes" id="UP000642180"/>
    </source>
</evidence>
<accession>A0A8J3APR9</accession>
<evidence type="ECO:0000256" key="1">
    <source>
        <dbReference type="ARBA" id="ARBA00009437"/>
    </source>
</evidence>
<gene>
    <name evidence="6" type="ORF">GCM10008066_11090</name>
</gene>
<dbReference type="GO" id="GO:0043565">
    <property type="term" value="F:sequence-specific DNA binding"/>
    <property type="evidence" value="ECO:0007669"/>
    <property type="project" value="TreeGrafter"/>
</dbReference>
<dbReference type="InterPro" id="IPR036390">
    <property type="entry name" value="WH_DNA-bd_sf"/>
</dbReference>
<dbReference type="InterPro" id="IPR000847">
    <property type="entry name" value="LysR_HTH_N"/>
</dbReference>
<dbReference type="SUPFAM" id="SSF46785">
    <property type="entry name" value="Winged helix' DNA-binding domain"/>
    <property type="match status" value="1"/>
</dbReference>
<proteinExistence type="inferred from homology"/>
<comment type="caution">
    <text evidence="6">The sequence shown here is derived from an EMBL/GenBank/DDBJ whole genome shotgun (WGS) entry which is preliminary data.</text>
</comment>
<dbReference type="InterPro" id="IPR036388">
    <property type="entry name" value="WH-like_DNA-bd_sf"/>
</dbReference>
<evidence type="ECO:0000313" key="6">
    <source>
        <dbReference type="EMBL" id="GGI17858.1"/>
    </source>
</evidence>
<keyword evidence="7" id="KW-1185">Reference proteome</keyword>
<organism evidence="6 7">
    <name type="scientific">Oxalicibacterium faecigallinarum</name>
    <dbReference type="NCBI Taxonomy" id="573741"/>
    <lineage>
        <taxon>Bacteria</taxon>
        <taxon>Pseudomonadati</taxon>
        <taxon>Pseudomonadota</taxon>
        <taxon>Betaproteobacteria</taxon>
        <taxon>Burkholderiales</taxon>
        <taxon>Oxalobacteraceae</taxon>
        <taxon>Oxalicibacterium</taxon>
    </lineage>
</organism>
<reference evidence="7" key="1">
    <citation type="journal article" date="2019" name="Int. J. Syst. Evol. Microbiol.">
        <title>The Global Catalogue of Microorganisms (GCM) 10K type strain sequencing project: providing services to taxonomists for standard genome sequencing and annotation.</title>
        <authorList>
            <consortium name="The Broad Institute Genomics Platform"/>
            <consortium name="The Broad Institute Genome Sequencing Center for Infectious Disease"/>
            <person name="Wu L."/>
            <person name="Ma J."/>
        </authorList>
    </citation>
    <scope>NUCLEOTIDE SEQUENCE [LARGE SCALE GENOMIC DNA]</scope>
    <source>
        <strain evidence="7">CCM 2767</strain>
    </source>
</reference>
<feature type="domain" description="HTH lysR-type" evidence="5">
    <location>
        <begin position="1"/>
        <end position="59"/>
    </location>
</feature>
<dbReference type="InterPro" id="IPR058163">
    <property type="entry name" value="LysR-type_TF_proteobact-type"/>
</dbReference>
<evidence type="ECO:0000256" key="3">
    <source>
        <dbReference type="ARBA" id="ARBA00023125"/>
    </source>
</evidence>
<dbReference type="Proteomes" id="UP000642180">
    <property type="component" value="Unassembled WGS sequence"/>
</dbReference>